<feature type="repeat" description="TPR" evidence="1">
    <location>
        <begin position="36"/>
        <end position="69"/>
    </location>
</feature>
<dbReference type="STRING" id="282676.B6F84_03415"/>
<dbReference type="Gene3D" id="1.25.40.10">
    <property type="entry name" value="Tetratricopeptide repeat domain"/>
    <property type="match status" value="2"/>
</dbReference>
<organism evidence="3 4">
    <name type="scientific">Acidianus manzaensis</name>
    <dbReference type="NCBI Taxonomy" id="282676"/>
    <lineage>
        <taxon>Archaea</taxon>
        <taxon>Thermoproteota</taxon>
        <taxon>Thermoprotei</taxon>
        <taxon>Sulfolobales</taxon>
        <taxon>Sulfolobaceae</taxon>
        <taxon>Acidianus</taxon>
    </lineage>
</organism>
<evidence type="ECO:0000256" key="2">
    <source>
        <dbReference type="SAM" id="Coils"/>
    </source>
</evidence>
<accession>A0A1W6K3B8</accession>
<gene>
    <name evidence="3" type="ORF">B6F84_03415</name>
</gene>
<dbReference type="Proteomes" id="UP000193404">
    <property type="component" value="Chromosome"/>
</dbReference>
<sequence>MDEEEKAYKLYEDYKKTKNKKNLEEIIKLLSSKKDINSLNLLSLAYINLEKYDQAIELLDEAIKKTKDEEDKSILLFNKALALKSKGNLTASYQTLKQISPKSSIYQHSRRFLAQICISFGDLHYLEEAKEILENFEIPNEDLIITYILLSRLKYKELYKKAVKLAKDLKNEKLLAEALLSSDDEEELQQALQIFRKLKDTTGEAKALYKLSLKNPSLLYEAVQKLEESGNKETKETQILLYQLYKNTGIIDFLKQSIKIAEKYEDYLFLARSYVELSKKENEIENLRKAVNYYEKYISK</sequence>
<keyword evidence="2" id="KW-0175">Coiled coil</keyword>
<evidence type="ECO:0000313" key="4">
    <source>
        <dbReference type="Proteomes" id="UP000193404"/>
    </source>
</evidence>
<evidence type="ECO:0008006" key="5">
    <source>
        <dbReference type="Google" id="ProtNLM"/>
    </source>
</evidence>
<name>A0A1W6K3B8_9CREN</name>
<dbReference type="OrthoDB" id="43684at2157"/>
<dbReference type="Pfam" id="PF25058">
    <property type="entry name" value="ARM_TT21"/>
    <property type="match status" value="1"/>
</dbReference>
<keyword evidence="4" id="KW-1185">Reference proteome</keyword>
<dbReference type="InterPro" id="IPR011990">
    <property type="entry name" value="TPR-like_helical_dom_sf"/>
</dbReference>
<dbReference type="InterPro" id="IPR019734">
    <property type="entry name" value="TPR_rpt"/>
</dbReference>
<dbReference type="SUPFAM" id="SSF48452">
    <property type="entry name" value="TPR-like"/>
    <property type="match status" value="1"/>
</dbReference>
<reference evidence="3 4" key="1">
    <citation type="submission" date="2017-03" db="EMBL/GenBank/DDBJ databases">
        <title>Sulfur activation and transportation mechanism of thermophilic Archaea Acidianus manzaensis YN-25.</title>
        <authorList>
            <person name="Ma Y."/>
            <person name="Yang Y."/>
            <person name="Xia J."/>
        </authorList>
    </citation>
    <scope>NUCLEOTIDE SEQUENCE [LARGE SCALE GENOMIC DNA]</scope>
    <source>
        <strain evidence="3 4">YN-25</strain>
    </source>
</reference>
<dbReference type="EMBL" id="CP020477">
    <property type="protein sequence ID" value="ARM77041.1"/>
    <property type="molecule type" value="Genomic_DNA"/>
</dbReference>
<keyword evidence="1" id="KW-0802">TPR repeat</keyword>
<protein>
    <recommendedName>
        <fullName evidence="5">Tetratricopeptide repeat protein</fullName>
    </recommendedName>
</protein>
<dbReference type="PROSITE" id="PS50005">
    <property type="entry name" value="TPR"/>
    <property type="match status" value="1"/>
</dbReference>
<dbReference type="AlphaFoldDB" id="A0A1W6K3B8"/>
<dbReference type="KEGG" id="aman:B6F84_03415"/>
<dbReference type="SMART" id="SM00028">
    <property type="entry name" value="TPR"/>
    <property type="match status" value="2"/>
</dbReference>
<feature type="coiled-coil region" evidence="2">
    <location>
        <begin position="270"/>
        <end position="297"/>
    </location>
</feature>
<evidence type="ECO:0000313" key="3">
    <source>
        <dbReference type="EMBL" id="ARM77041.1"/>
    </source>
</evidence>
<proteinExistence type="predicted"/>
<evidence type="ECO:0000256" key="1">
    <source>
        <dbReference type="PROSITE-ProRule" id="PRU00339"/>
    </source>
</evidence>